<feature type="chain" id="PRO_5007891329" description="Coth-domain-containing protein" evidence="1">
    <location>
        <begin position="20"/>
        <end position="566"/>
    </location>
</feature>
<evidence type="ECO:0000313" key="2">
    <source>
        <dbReference type="EMBL" id="OAD78669.1"/>
    </source>
</evidence>
<dbReference type="STRING" id="763407.A0A167PWN2"/>
<name>A0A167PWN2_PHYB8</name>
<dbReference type="PANTHER" id="PTHR40050:SF1">
    <property type="entry name" value="INNER SPORE COAT PROTEIN H"/>
    <property type="match status" value="1"/>
</dbReference>
<dbReference type="EMBL" id="KV440973">
    <property type="protein sequence ID" value="OAD78669.1"/>
    <property type="molecule type" value="Genomic_DNA"/>
</dbReference>
<dbReference type="InterPro" id="IPR014867">
    <property type="entry name" value="Spore_coat_CotH_CotH2/3/7"/>
</dbReference>
<dbReference type="GeneID" id="29004126"/>
<feature type="signal peptide" evidence="1">
    <location>
        <begin position="1"/>
        <end position="19"/>
    </location>
</feature>
<keyword evidence="1" id="KW-0732">Signal</keyword>
<dbReference type="Pfam" id="PF08757">
    <property type="entry name" value="CotH"/>
    <property type="match status" value="1"/>
</dbReference>
<gene>
    <name evidence="2" type="ORF">PHYBLDRAFT_77071</name>
</gene>
<accession>A0A167PWN2</accession>
<reference evidence="3" key="1">
    <citation type="submission" date="2015-06" db="EMBL/GenBank/DDBJ databases">
        <title>Expansion of signal transduction pathways in fungi by whole-genome duplication.</title>
        <authorList>
            <consortium name="DOE Joint Genome Institute"/>
            <person name="Corrochano L.M."/>
            <person name="Kuo A."/>
            <person name="Marcet-Houben M."/>
            <person name="Polaino S."/>
            <person name="Salamov A."/>
            <person name="Villalobos J.M."/>
            <person name="Alvarez M.I."/>
            <person name="Avalos J."/>
            <person name="Benito E.P."/>
            <person name="Benoit I."/>
            <person name="Burger G."/>
            <person name="Camino L.P."/>
            <person name="Canovas D."/>
            <person name="Cerda-Olmedo E."/>
            <person name="Cheng J.-F."/>
            <person name="Dominguez A."/>
            <person name="Elias M."/>
            <person name="Eslava A.P."/>
            <person name="Glaser F."/>
            <person name="Grimwood J."/>
            <person name="Gutierrez G."/>
            <person name="Heitman J."/>
            <person name="Henrissat B."/>
            <person name="Iturriaga E.A."/>
            <person name="Lang B.F."/>
            <person name="Lavin J.L."/>
            <person name="Lee S."/>
            <person name="Li W."/>
            <person name="Lindquist E."/>
            <person name="Lopez-Garcia S."/>
            <person name="Luque E.M."/>
            <person name="Marcos A.T."/>
            <person name="Martin J."/>
            <person name="McCluskey K."/>
            <person name="Medina H.R."/>
            <person name="Miralles-Duran A."/>
            <person name="Miyazaki A."/>
            <person name="Munoz-Torres E."/>
            <person name="Oguiza J.A."/>
            <person name="Ohm R."/>
            <person name="Olmedo M."/>
            <person name="Orejas M."/>
            <person name="Ortiz-Castellanos L."/>
            <person name="Pisabarro A.G."/>
            <person name="Rodriguez-Romero J."/>
            <person name="Ruiz-Herrera J."/>
            <person name="Ruiz-Vazquez R."/>
            <person name="Sanz C."/>
            <person name="Schackwitz W."/>
            <person name="Schmutz J."/>
            <person name="Shahriari M."/>
            <person name="Shelest E."/>
            <person name="Silva-Franco F."/>
            <person name="Soanes D."/>
            <person name="Syed K."/>
            <person name="Tagua V.G."/>
            <person name="Talbot N.J."/>
            <person name="Thon M."/>
            <person name="De vries R.P."/>
            <person name="Wiebenga A."/>
            <person name="Yadav J.S."/>
            <person name="Braun E.L."/>
            <person name="Baker S."/>
            <person name="Garre V."/>
            <person name="Horwitz B."/>
            <person name="Torres-Martinez S."/>
            <person name="Idnurm A."/>
            <person name="Herrera-Estrella A."/>
            <person name="Gabaldon T."/>
            <person name="Grigoriev I.V."/>
        </authorList>
    </citation>
    <scope>NUCLEOTIDE SEQUENCE [LARGE SCALE GENOMIC DNA]</scope>
    <source>
        <strain evidence="3">NRRL 1555(-)</strain>
    </source>
</reference>
<dbReference type="InParanoid" id="A0A167PWN2"/>
<dbReference type="OrthoDB" id="10267127at2759"/>
<dbReference type="AlphaFoldDB" id="A0A167PWN2"/>
<dbReference type="VEuPathDB" id="FungiDB:PHYBLDRAFT_77071"/>
<dbReference type="RefSeq" id="XP_018296709.1">
    <property type="nucleotide sequence ID" value="XM_018443220.1"/>
</dbReference>
<sequence length="566" mass="63840">MRLSIIAFAVATVLSVANAKKQITYNVVSLEGGQQDMSVIVDNVSYPLVPSAEVPILYTGSAPVASHGYKYAIGTGRNSMKAESFTRKKTNETTPNETFGRSWNTRKVKTVKPIFPPLQAIDRLDSPLHIDGEIPTVYLSGIQSELDNMHINAMQDITIPINFTYISPRDVQVFPDIEFELSGRSSRWLPKVSYNLKLKKKSKNHLYSYRRLKLRSIANDDSYLRERIGYDIIGSVGLATTKYSYVRVVLNDKPLGLFGFIEAFQNPWLLNEFANGDEDYENGPLYQGKYLTAESMMAGVSSDLSYYGNNITKYELGQYDLKEDPAKGEPSFQPLMDFTKFVYDAPTNTSDAVEVWQKTFDTDSFLRSMALEILMGYSDGYITMTNNFYIYYETKSSRFIYMPSDIDMTLGSSFFKISDVASGNYSTYPSFYKRPLLNKILEVPGFKTQFEDLIFDITKKLFNLKKLGPRIDDQAEMIAEDVAWDKICPRAGRNLISDGSADESLNAMGPAGVDMPTAKDYYARIGQPVPFKVAIDGPTGHLSLPGLKEYIKLQSDNTLKFFKNRK</sequence>
<organism evidence="2 3">
    <name type="scientific">Phycomyces blakesleeanus (strain ATCC 8743b / DSM 1359 / FGSC 10004 / NBRC 33097 / NRRL 1555)</name>
    <dbReference type="NCBI Taxonomy" id="763407"/>
    <lineage>
        <taxon>Eukaryota</taxon>
        <taxon>Fungi</taxon>
        <taxon>Fungi incertae sedis</taxon>
        <taxon>Mucoromycota</taxon>
        <taxon>Mucoromycotina</taxon>
        <taxon>Mucoromycetes</taxon>
        <taxon>Mucorales</taxon>
        <taxon>Phycomycetaceae</taxon>
        <taxon>Phycomyces</taxon>
    </lineage>
</organism>
<protein>
    <recommendedName>
        <fullName evidence="4">Coth-domain-containing protein</fullName>
    </recommendedName>
</protein>
<evidence type="ECO:0000313" key="3">
    <source>
        <dbReference type="Proteomes" id="UP000077315"/>
    </source>
</evidence>
<dbReference type="PANTHER" id="PTHR40050">
    <property type="entry name" value="INNER SPORE COAT PROTEIN H"/>
    <property type="match status" value="1"/>
</dbReference>
<evidence type="ECO:0000256" key="1">
    <source>
        <dbReference type="SAM" id="SignalP"/>
    </source>
</evidence>
<evidence type="ECO:0008006" key="4">
    <source>
        <dbReference type="Google" id="ProtNLM"/>
    </source>
</evidence>
<keyword evidence="3" id="KW-1185">Reference proteome</keyword>
<dbReference type="Proteomes" id="UP000077315">
    <property type="component" value="Unassembled WGS sequence"/>
</dbReference>
<proteinExistence type="predicted"/>